<keyword evidence="3" id="KW-1185">Reference proteome</keyword>
<dbReference type="OrthoDB" id="5485956at2"/>
<dbReference type="EMBL" id="SSMQ01000022">
    <property type="protein sequence ID" value="TKD05202.1"/>
    <property type="molecule type" value="Genomic_DNA"/>
</dbReference>
<protein>
    <submittedName>
        <fullName evidence="2">VWA domain-containing protein</fullName>
    </submittedName>
</protein>
<keyword evidence="1" id="KW-0732">Signal</keyword>
<dbReference type="AlphaFoldDB" id="A0A4U1JAD0"/>
<name>A0A4U1JAD0_9BACT</name>
<gene>
    <name evidence="2" type="ORF">E8A74_21950</name>
</gene>
<dbReference type="Proteomes" id="UP000309215">
    <property type="component" value="Unassembled WGS sequence"/>
</dbReference>
<evidence type="ECO:0000256" key="1">
    <source>
        <dbReference type="SAM" id="SignalP"/>
    </source>
</evidence>
<sequence>MSTGGRASRFLGAFVAVAAAGLSACASPALTRDGQVVFAPSGGRRGASVITANGVEFMDSTDLPKPVVRRSPNDPWTPPTGFLVPKDGIWRKTSSPVALQGRGLAVVVRSSDTLVPSWGGEVLLRIDAIAPVDAFPAAKPSVRAPRRIAIVLDGRNPNTAPLARIALDDLGDRDRVAIIDASGPRVVVPALPGSHRTLLDGAITRVLERPRGGAAVANTRDLAGALALARGFVGVKPAEGTTSPAAGQVLVLSDGIGVAQAGLRLANEVASLRRGGAQISAVGTPDRLDVAHLAPLGDDVFAGGAFADREDAVARIVPPPGEVVLEDVELTVQSVPAPVRVLEVSGGLAALSIDHDRLLLGDLYAGEARTEIARIAMPVWVPGEPCEITVSARYRDAATGTWHTASRTIEARYDDDVERIASARHGDVIAYASALAMVRRLGRIFQGSRFDTLGGLRPVVTLQADSLASLSRTSHDPALSTQAEVLRTLLGAIED</sequence>
<organism evidence="2 3">
    <name type="scientific">Polyangium fumosum</name>
    <dbReference type="NCBI Taxonomy" id="889272"/>
    <lineage>
        <taxon>Bacteria</taxon>
        <taxon>Pseudomonadati</taxon>
        <taxon>Myxococcota</taxon>
        <taxon>Polyangia</taxon>
        <taxon>Polyangiales</taxon>
        <taxon>Polyangiaceae</taxon>
        <taxon>Polyangium</taxon>
    </lineage>
</organism>
<evidence type="ECO:0000313" key="2">
    <source>
        <dbReference type="EMBL" id="TKD05202.1"/>
    </source>
</evidence>
<feature type="chain" id="PRO_5020870146" evidence="1">
    <location>
        <begin position="27"/>
        <end position="495"/>
    </location>
</feature>
<dbReference type="RefSeq" id="WP_136931009.1">
    <property type="nucleotide sequence ID" value="NZ_SSMQ01000022.1"/>
</dbReference>
<dbReference type="CDD" id="cd00198">
    <property type="entry name" value="vWFA"/>
    <property type="match status" value="1"/>
</dbReference>
<comment type="caution">
    <text evidence="2">The sequence shown here is derived from an EMBL/GenBank/DDBJ whole genome shotgun (WGS) entry which is preliminary data.</text>
</comment>
<accession>A0A4U1JAD0</accession>
<dbReference type="PROSITE" id="PS51257">
    <property type="entry name" value="PROKAR_LIPOPROTEIN"/>
    <property type="match status" value="1"/>
</dbReference>
<proteinExistence type="predicted"/>
<evidence type="ECO:0000313" key="3">
    <source>
        <dbReference type="Proteomes" id="UP000309215"/>
    </source>
</evidence>
<reference evidence="2 3" key="1">
    <citation type="submission" date="2019-04" db="EMBL/GenBank/DDBJ databases">
        <authorList>
            <person name="Li Y."/>
            <person name="Wang J."/>
        </authorList>
    </citation>
    <scope>NUCLEOTIDE SEQUENCE [LARGE SCALE GENOMIC DNA]</scope>
    <source>
        <strain evidence="2 3">DSM 14668</strain>
    </source>
</reference>
<feature type="signal peptide" evidence="1">
    <location>
        <begin position="1"/>
        <end position="26"/>
    </location>
</feature>